<dbReference type="InterPro" id="IPR000602">
    <property type="entry name" value="Glyco_hydro_38_N"/>
</dbReference>
<dbReference type="SUPFAM" id="SSF88713">
    <property type="entry name" value="Glycoside hydrolase/deacetylase"/>
    <property type="match status" value="1"/>
</dbReference>
<dbReference type="AlphaFoldDB" id="W0RNZ2"/>
<keyword evidence="2" id="KW-0479">Metal-binding</keyword>
<feature type="domain" description="Glycoside hydrolase family 38 central" evidence="5">
    <location>
        <begin position="294"/>
        <end position="376"/>
    </location>
</feature>
<dbReference type="OrthoDB" id="9764050at2"/>
<dbReference type="InterPro" id="IPR011330">
    <property type="entry name" value="Glyco_hydro/deAcase_b/a-brl"/>
</dbReference>
<dbReference type="InParanoid" id="W0RNZ2"/>
<evidence type="ECO:0000256" key="2">
    <source>
        <dbReference type="ARBA" id="ARBA00022723"/>
    </source>
</evidence>
<organism evidence="6 7">
    <name type="scientific">Gemmatirosa kalamazoonensis</name>
    <dbReference type="NCBI Taxonomy" id="861299"/>
    <lineage>
        <taxon>Bacteria</taxon>
        <taxon>Pseudomonadati</taxon>
        <taxon>Gemmatimonadota</taxon>
        <taxon>Gemmatimonadia</taxon>
        <taxon>Gemmatimonadales</taxon>
        <taxon>Gemmatimonadaceae</taxon>
        <taxon>Gemmatirosa</taxon>
    </lineage>
</organism>
<keyword evidence="4" id="KW-0326">Glycosidase</keyword>
<keyword evidence="3 6" id="KW-0378">Hydrolase</keyword>
<dbReference type="SMART" id="SM00872">
    <property type="entry name" value="Alpha-mann_mid"/>
    <property type="match status" value="1"/>
</dbReference>
<evidence type="ECO:0000259" key="5">
    <source>
        <dbReference type="SMART" id="SM00872"/>
    </source>
</evidence>
<dbReference type="GO" id="GO:0009313">
    <property type="term" value="P:oligosaccharide catabolic process"/>
    <property type="evidence" value="ECO:0007669"/>
    <property type="project" value="TreeGrafter"/>
</dbReference>
<reference evidence="6 7" key="1">
    <citation type="journal article" date="2014" name="Genome Announc.">
        <title>Genome Sequence and Methylome of Soil Bacterium Gemmatirosa kalamazoonensis KBS708T, a Member of the Rarely Cultivated Gemmatimonadetes Phylum.</title>
        <authorList>
            <person name="Debruyn J.M."/>
            <person name="Radosevich M."/>
            <person name="Wommack K.E."/>
            <person name="Polson S.W."/>
            <person name="Hauser L.J."/>
            <person name="Fawaz M.N."/>
            <person name="Korlach J."/>
            <person name="Tsai Y.C."/>
        </authorList>
    </citation>
    <scope>NUCLEOTIDE SEQUENCE [LARGE SCALE GENOMIC DNA]</scope>
    <source>
        <strain evidence="6 7">KBS708</strain>
    </source>
</reference>
<dbReference type="STRING" id="861299.J421_3641"/>
<dbReference type="PANTHER" id="PTHR46017">
    <property type="entry name" value="ALPHA-MANNOSIDASE 2C1"/>
    <property type="match status" value="1"/>
</dbReference>
<dbReference type="GO" id="GO:0046872">
    <property type="term" value="F:metal ion binding"/>
    <property type="evidence" value="ECO:0007669"/>
    <property type="project" value="UniProtKB-KW"/>
</dbReference>
<dbReference type="InterPro" id="IPR027291">
    <property type="entry name" value="Glyco_hydro_38_N_sf"/>
</dbReference>
<evidence type="ECO:0000313" key="7">
    <source>
        <dbReference type="Proteomes" id="UP000019151"/>
    </source>
</evidence>
<evidence type="ECO:0000256" key="4">
    <source>
        <dbReference type="ARBA" id="ARBA00023295"/>
    </source>
</evidence>
<dbReference type="InterPro" id="IPR015341">
    <property type="entry name" value="Glyco_hydro_38_cen"/>
</dbReference>
<dbReference type="Pfam" id="PF01074">
    <property type="entry name" value="Glyco_hydro_38N"/>
    <property type="match status" value="1"/>
</dbReference>
<dbReference type="EMBL" id="CP007128">
    <property type="protein sequence ID" value="AHG91178.1"/>
    <property type="molecule type" value="Genomic_DNA"/>
</dbReference>
<proteinExistence type="inferred from homology"/>
<protein>
    <submittedName>
        <fullName evidence="6">Glycoside hydrolase family 38</fullName>
    </submittedName>
</protein>
<gene>
    <name evidence="6" type="ORF">J421_3641</name>
</gene>
<dbReference type="GO" id="GO:0030246">
    <property type="term" value="F:carbohydrate binding"/>
    <property type="evidence" value="ECO:0007669"/>
    <property type="project" value="InterPro"/>
</dbReference>
<dbReference type="PANTHER" id="PTHR46017:SF2">
    <property type="entry name" value="MANNOSYLGLYCERATE HYDROLASE"/>
    <property type="match status" value="1"/>
</dbReference>
<accession>W0RNZ2</accession>
<dbReference type="InterPro" id="IPR037094">
    <property type="entry name" value="Glyco_hydro_38_cen_sf"/>
</dbReference>
<dbReference type="InterPro" id="IPR011013">
    <property type="entry name" value="Gal_mutarotase_sf_dom"/>
</dbReference>
<keyword evidence="7" id="KW-1185">Reference proteome</keyword>
<comment type="similarity">
    <text evidence="1">Belongs to the glycosyl hydrolase 38 family.</text>
</comment>
<dbReference type="InterPro" id="IPR028995">
    <property type="entry name" value="Glyco_hydro_57/38_cen_sf"/>
</dbReference>
<dbReference type="GO" id="GO:0006013">
    <property type="term" value="P:mannose metabolic process"/>
    <property type="evidence" value="ECO:0007669"/>
    <property type="project" value="InterPro"/>
</dbReference>
<dbReference type="Gene3D" id="3.20.110.10">
    <property type="entry name" value="Glycoside hydrolase 38, N terminal domain"/>
    <property type="match status" value="1"/>
</dbReference>
<dbReference type="RefSeq" id="WP_025412635.1">
    <property type="nucleotide sequence ID" value="NZ_CP007128.1"/>
</dbReference>
<evidence type="ECO:0000256" key="3">
    <source>
        <dbReference type="ARBA" id="ARBA00022801"/>
    </source>
</evidence>
<evidence type="ECO:0000313" key="6">
    <source>
        <dbReference type="EMBL" id="AHG91178.1"/>
    </source>
</evidence>
<dbReference type="HOGENOM" id="CLU_003442_2_1_0"/>
<dbReference type="eggNOG" id="COG0383">
    <property type="taxonomic scope" value="Bacteria"/>
</dbReference>
<name>W0RNZ2_9BACT</name>
<dbReference type="SUPFAM" id="SSF74650">
    <property type="entry name" value="Galactose mutarotase-like"/>
    <property type="match status" value="1"/>
</dbReference>
<dbReference type="Proteomes" id="UP000019151">
    <property type="component" value="Chromosome"/>
</dbReference>
<evidence type="ECO:0000256" key="1">
    <source>
        <dbReference type="ARBA" id="ARBA00009792"/>
    </source>
</evidence>
<dbReference type="Pfam" id="PF09261">
    <property type="entry name" value="Alpha-mann_mid"/>
    <property type="match status" value="1"/>
</dbReference>
<sequence>MSAADPSTTLDRPLDVLVVPHTHWDREWYHPVGRLRQRLVALVDELLDDPVPPPGSFLLDGQGAVLDDYLAVRPERRDALAAAVRDGWLEAGPWYVLADELIPSGEALVRNLLAGRRTLAALGGSPPPVLYSPDAFGHAAALPVLARGFGCGVTIAWRGYGGARWPDGDAAWWRAPDGEATLLFHLPPDGYEYGSSLPADPRRAADRWREMRAVLAPRARLGLVLVQNGADHHARQRRWREALDALREAAAPDRVSHASLPAFADEAGRRARETELPTVQGELRDSYGYAWTLQGTFATRAAQKRRNAHAQRLLERDVEPWLALLALRDGVVGDGADDGRRALLQAAWRTLLLCHPHDTLCGCSTDEVARAADARFDDAIAQGRGLRSDALALLLGHDADAAREQRSAWRPTLVVRNRAARARGGATEVELATFVRDVAVGPGSAGTWRPVKPLGATPHVRAGDDDLPLQILGRALRHDRVEAPRHYPDDDIVEAARAVVWVPRLDGHEVRAFAIAATAAESGAAGPSHPVRVGDGTLDNGLLGVAVDARGRVSLRALGGAVHVESLVGFEDVGDAGDTYTHSPVGAPLRSAWFAGAKTVDRGPLRGTLELRYRLRVPAALRVEPDADTFSRPTKRAGRHVEIPLTVRLSLDADASFVRVHVRGDNVARDHRLRVVFASGVRSESVLADAALGPVVRTPIAVPAGDAVAERPPDTAPLHRWVARTDGQRTSALVSDGLGEYEARPDGAIAVTLVRAVGELSRPDLPERPGHAGWPVATPEAQCPGPFEARFAVALLDGPLDPAAVERLADDVLLPLCGETLRPALVLPPPAGGLTLDGDGLAFSCAKPSDDGEWVVLRCVNATDREVRGVWRLRVPVRDAVAARLDETPGASLAVEGAGDESRLPIVVPPRGVSTVLVR</sequence>
<dbReference type="PATRIC" id="fig|861299.3.peg.3697"/>
<dbReference type="SUPFAM" id="SSF88688">
    <property type="entry name" value="Families 57/38 glycoside transferase middle domain"/>
    <property type="match status" value="1"/>
</dbReference>
<dbReference type="Gene3D" id="2.70.98.30">
    <property type="entry name" value="Golgi alpha-mannosidase II, domain 4"/>
    <property type="match status" value="1"/>
</dbReference>
<dbReference type="Gene3D" id="1.20.1270.50">
    <property type="entry name" value="Glycoside hydrolase family 38, central domain"/>
    <property type="match status" value="1"/>
</dbReference>
<dbReference type="GO" id="GO:0004559">
    <property type="term" value="F:alpha-mannosidase activity"/>
    <property type="evidence" value="ECO:0007669"/>
    <property type="project" value="InterPro"/>
</dbReference>
<dbReference type="KEGG" id="gba:J421_3641"/>